<gene>
    <name evidence="2" type="ORF">AVEN_250947_1</name>
</gene>
<comment type="caution">
    <text evidence="2">The sequence shown here is derived from an EMBL/GenBank/DDBJ whole genome shotgun (WGS) entry which is preliminary data.</text>
</comment>
<evidence type="ECO:0000313" key="2">
    <source>
        <dbReference type="EMBL" id="GBN54910.1"/>
    </source>
</evidence>
<proteinExistence type="predicted"/>
<dbReference type="EMBL" id="BGPR01012175">
    <property type="protein sequence ID" value="GBN54910.1"/>
    <property type="molecule type" value="Genomic_DNA"/>
</dbReference>
<reference evidence="2 3" key="1">
    <citation type="journal article" date="2019" name="Sci. Rep.">
        <title>Orb-weaving spider Araneus ventricosus genome elucidates the spidroin gene catalogue.</title>
        <authorList>
            <person name="Kono N."/>
            <person name="Nakamura H."/>
            <person name="Ohtoshi R."/>
            <person name="Moran D.A.P."/>
            <person name="Shinohara A."/>
            <person name="Yoshida Y."/>
            <person name="Fujiwara M."/>
            <person name="Mori M."/>
            <person name="Tomita M."/>
            <person name="Arakawa K."/>
        </authorList>
    </citation>
    <scope>NUCLEOTIDE SEQUENCE [LARGE SCALE GENOMIC DNA]</scope>
</reference>
<dbReference type="AlphaFoldDB" id="A0A4Y2PWF2"/>
<evidence type="ECO:0000256" key="1">
    <source>
        <dbReference type="SAM" id="MobiDB-lite"/>
    </source>
</evidence>
<keyword evidence="3" id="KW-1185">Reference proteome</keyword>
<feature type="compositionally biased region" description="Polar residues" evidence="1">
    <location>
        <begin position="55"/>
        <end position="64"/>
    </location>
</feature>
<feature type="compositionally biased region" description="Low complexity" evidence="1">
    <location>
        <begin position="86"/>
        <end position="102"/>
    </location>
</feature>
<feature type="region of interest" description="Disordered" evidence="1">
    <location>
        <begin position="55"/>
        <end position="120"/>
    </location>
</feature>
<protein>
    <submittedName>
        <fullName evidence="2">Uncharacterized protein</fullName>
    </submittedName>
</protein>
<evidence type="ECO:0000313" key="3">
    <source>
        <dbReference type="Proteomes" id="UP000499080"/>
    </source>
</evidence>
<accession>A0A4Y2PWF2</accession>
<sequence>MAIDRASVAANMLRSVWRDKGLPHGCSPYDQGKSHRPQCMNQSWSNTAYDNSNASWESEWSAPSGTPPIKTDSAFYKNRNPGPYQSEWSPSDSSASNSVASSYGMMHTPQQSPSNSLSASSSSFYENNGFYNSGYGSYGQSAYIQPPYGQHQQYQPVRMADGAYSSNRNPSSCPPTPVKQPGPDYHRRQMRYGLDGMPKVQVSPITFCTFFSF</sequence>
<name>A0A4Y2PWF2_ARAVE</name>
<organism evidence="2 3">
    <name type="scientific">Araneus ventricosus</name>
    <name type="common">Orbweaver spider</name>
    <name type="synonym">Epeira ventricosa</name>
    <dbReference type="NCBI Taxonomy" id="182803"/>
    <lineage>
        <taxon>Eukaryota</taxon>
        <taxon>Metazoa</taxon>
        <taxon>Ecdysozoa</taxon>
        <taxon>Arthropoda</taxon>
        <taxon>Chelicerata</taxon>
        <taxon>Arachnida</taxon>
        <taxon>Araneae</taxon>
        <taxon>Araneomorphae</taxon>
        <taxon>Entelegynae</taxon>
        <taxon>Araneoidea</taxon>
        <taxon>Araneidae</taxon>
        <taxon>Araneus</taxon>
    </lineage>
</organism>
<dbReference type="Proteomes" id="UP000499080">
    <property type="component" value="Unassembled WGS sequence"/>
</dbReference>
<feature type="region of interest" description="Disordered" evidence="1">
    <location>
        <begin position="164"/>
        <end position="183"/>
    </location>
</feature>